<protein>
    <submittedName>
        <fullName evidence="2">Transposase</fullName>
    </submittedName>
</protein>
<evidence type="ECO:0000313" key="3">
    <source>
        <dbReference type="Proteomes" id="UP001156215"/>
    </source>
</evidence>
<dbReference type="PANTHER" id="PTHR30007">
    <property type="entry name" value="PHP DOMAIN PROTEIN"/>
    <property type="match status" value="1"/>
</dbReference>
<dbReference type="InterPro" id="IPR002559">
    <property type="entry name" value="Transposase_11"/>
</dbReference>
<dbReference type="GO" id="GO:0003677">
    <property type="term" value="F:DNA binding"/>
    <property type="evidence" value="ECO:0007669"/>
    <property type="project" value="InterPro"/>
</dbReference>
<dbReference type="AlphaFoldDB" id="A0A9E9LYQ3"/>
<evidence type="ECO:0000259" key="1">
    <source>
        <dbReference type="Pfam" id="PF01609"/>
    </source>
</evidence>
<organism evidence="2 3">
    <name type="scientific">Oxalobacter vibrioformis</name>
    <dbReference type="NCBI Taxonomy" id="933080"/>
    <lineage>
        <taxon>Bacteria</taxon>
        <taxon>Pseudomonadati</taxon>
        <taxon>Pseudomonadota</taxon>
        <taxon>Betaproteobacteria</taxon>
        <taxon>Burkholderiales</taxon>
        <taxon>Oxalobacteraceae</taxon>
        <taxon>Oxalobacter</taxon>
    </lineage>
</organism>
<proteinExistence type="predicted"/>
<keyword evidence="3" id="KW-1185">Reference proteome</keyword>
<gene>
    <name evidence="2" type="ORF">NB640_12155</name>
</gene>
<reference evidence="2" key="1">
    <citation type="journal article" date="2022" name="Front. Microbiol.">
        <title>New perspectives on an old grouping: The genomic and phenotypic variability of Oxalobacter formigenes and the implications for calcium oxalate stone prevention.</title>
        <authorList>
            <person name="Chmiel J.A."/>
            <person name="Carr C."/>
            <person name="Stuivenberg G.A."/>
            <person name="Venema R."/>
            <person name="Chanyi R.M."/>
            <person name="Al K.F."/>
            <person name="Giguere D."/>
            <person name="Say H."/>
            <person name="Akouris P.P."/>
            <person name="Dominguez Romero S.A."/>
            <person name="Kwong A."/>
            <person name="Tai V."/>
            <person name="Koval S.F."/>
            <person name="Razvi H."/>
            <person name="Bjazevic J."/>
            <person name="Burton J.P."/>
        </authorList>
    </citation>
    <scope>NUCLEOTIDE SEQUENCE</scope>
    <source>
        <strain evidence="2">WoOx3</strain>
    </source>
</reference>
<dbReference type="GO" id="GO:0004803">
    <property type="term" value="F:transposase activity"/>
    <property type="evidence" value="ECO:0007669"/>
    <property type="project" value="InterPro"/>
</dbReference>
<dbReference type="KEGG" id="ovb:NB640_12155"/>
<sequence>MLVDERGRLLKLCLSSGQASDHTYAPVLIKSAISCKAKAVVGDKGYDSASLRGQIHQAGLKALIPYRRNARAQKPLSKRHDKQRNIVERFIGRIKENRRVSTRYDKKASHFANFVLLAAIKSWLNVIC</sequence>
<dbReference type="EMBL" id="CP098242">
    <property type="protein sequence ID" value="WAW11359.1"/>
    <property type="molecule type" value="Genomic_DNA"/>
</dbReference>
<accession>A0A9E9LYQ3</accession>
<feature type="domain" description="Transposase IS4-like" evidence="1">
    <location>
        <begin position="2"/>
        <end position="118"/>
    </location>
</feature>
<dbReference type="Pfam" id="PF01609">
    <property type="entry name" value="DDE_Tnp_1"/>
    <property type="match status" value="1"/>
</dbReference>
<evidence type="ECO:0000313" key="2">
    <source>
        <dbReference type="EMBL" id="WAW11359.1"/>
    </source>
</evidence>
<dbReference type="Proteomes" id="UP001156215">
    <property type="component" value="Chromosome"/>
</dbReference>
<name>A0A9E9LYQ3_9BURK</name>
<dbReference type="PANTHER" id="PTHR30007:SF1">
    <property type="entry name" value="BLR1914 PROTEIN"/>
    <property type="match status" value="1"/>
</dbReference>
<dbReference type="GO" id="GO:0006313">
    <property type="term" value="P:DNA transposition"/>
    <property type="evidence" value="ECO:0007669"/>
    <property type="project" value="InterPro"/>
</dbReference>